<sequence>MPECAWCACAHAGAWKGSTESRRHVAAPGCFDGADFYDIRQIGLRGVRWWCESSVSELESPFSEIRRLRRYVNGYFEIDIGVSHLRRGGGGFFQKSGARAMRSVVEVLVSQIRARKPLFLSSKVAVACGARDKKWPSLSLARGTSDGSFSINLGAQKQPPFMPKTLGNAVPTDGSNYGSELPPPPISSTTFRFTPQSPDSILHGGDLWESLGGLSLQRIPSLLLTRFDLSGRRRDLLRQWMLDGHRVWGFIPARVSINYPTLGVDYPKLFLKSP</sequence>
<organism evidence="1">
    <name type="scientific">Fagus sylvatica</name>
    <name type="common">Beechnut</name>
    <dbReference type="NCBI Taxonomy" id="28930"/>
    <lineage>
        <taxon>Eukaryota</taxon>
        <taxon>Viridiplantae</taxon>
        <taxon>Streptophyta</taxon>
        <taxon>Embryophyta</taxon>
        <taxon>Tracheophyta</taxon>
        <taxon>Spermatophyta</taxon>
        <taxon>Magnoliopsida</taxon>
        <taxon>eudicotyledons</taxon>
        <taxon>Gunneridae</taxon>
        <taxon>Pentapetalae</taxon>
        <taxon>rosids</taxon>
        <taxon>fabids</taxon>
        <taxon>Fagales</taxon>
        <taxon>Fagaceae</taxon>
        <taxon>Fagus</taxon>
    </lineage>
</organism>
<dbReference type="AlphaFoldDB" id="A0A2N9F9D0"/>
<gene>
    <name evidence="1" type="ORF">FSB_LOCUS11587</name>
</gene>
<dbReference type="EMBL" id="OIVN01000666">
    <property type="protein sequence ID" value="SPC83705.1"/>
    <property type="molecule type" value="Genomic_DNA"/>
</dbReference>
<protein>
    <submittedName>
        <fullName evidence="1">Uncharacterized protein</fullName>
    </submittedName>
</protein>
<reference evidence="1" key="1">
    <citation type="submission" date="2018-02" db="EMBL/GenBank/DDBJ databases">
        <authorList>
            <person name="Cohen D.B."/>
            <person name="Kent A.D."/>
        </authorList>
    </citation>
    <scope>NUCLEOTIDE SEQUENCE</scope>
</reference>
<name>A0A2N9F9D0_FAGSY</name>
<proteinExistence type="predicted"/>
<evidence type="ECO:0000313" key="1">
    <source>
        <dbReference type="EMBL" id="SPC83705.1"/>
    </source>
</evidence>
<accession>A0A2N9F9D0</accession>